<evidence type="ECO:0000256" key="6">
    <source>
        <dbReference type="ARBA" id="ARBA00022729"/>
    </source>
</evidence>
<evidence type="ECO:0000256" key="7">
    <source>
        <dbReference type="ARBA" id="ARBA00023002"/>
    </source>
</evidence>
<reference evidence="11" key="1">
    <citation type="submission" date="2025-08" db="UniProtKB">
        <authorList>
            <consortium name="RefSeq"/>
        </authorList>
    </citation>
    <scope>IDENTIFICATION</scope>
</reference>
<feature type="signal peptide" evidence="9">
    <location>
        <begin position="1"/>
        <end position="25"/>
    </location>
</feature>
<comment type="pathway">
    <text evidence="2">Cofactor biosynthesis; L-ascorbate biosynthesis.</text>
</comment>
<evidence type="ECO:0000256" key="3">
    <source>
        <dbReference type="ARBA" id="ARBA00005466"/>
    </source>
</evidence>
<dbReference type="GO" id="GO:0071949">
    <property type="term" value="F:FAD binding"/>
    <property type="evidence" value="ECO:0007669"/>
    <property type="project" value="InterPro"/>
</dbReference>
<dbReference type="InterPro" id="IPR010030">
    <property type="entry name" value="GULO_Plant"/>
</dbReference>
<comment type="similarity">
    <text evidence="3">Belongs to the oxygen-dependent FAD-linked oxidoreductase family.</text>
</comment>
<evidence type="ECO:0000313" key="11">
    <source>
        <dbReference type="RefSeq" id="XP_016453090.1"/>
    </source>
</evidence>
<dbReference type="PANTHER" id="PTHR13878">
    <property type="entry name" value="GULONOLACTONE OXIDASE"/>
    <property type="match status" value="1"/>
</dbReference>
<dbReference type="Gene3D" id="3.30.465.10">
    <property type="match status" value="1"/>
</dbReference>
<sequence length="317" mass="34690">MADLCRGRHLVLLWVLATLVTISSAMPPPNPIKCDQTDCQLSNSYGIWGDRKICHAPKIVYPTTEEELRQELANANKNNLKVKVVTRFSHTIPKLACPGTGDAAVFISTEKYDSTINVDVEKRTATADGGVGLRKFIDTIEKAGLSLVAAPYWEGVTVAGVISTGAHGSSWWGKGGAVHDHVIGLSLIVPANEADGYAKIIKLIPQNPLFNAAKVSLGLLGIISKVTFQVEPAFKRSITYNFTNDSDIEDEFMEHTRKNEFGDIQWYPSRHTAVYRYDNRVPLNTSGDGVNDFLGFQSNLILLSKSVRATGIILSND</sequence>
<keyword evidence="5" id="KW-0060">Ascorbate biosynthesis</keyword>
<evidence type="ECO:0000256" key="5">
    <source>
        <dbReference type="ARBA" id="ARBA00022644"/>
    </source>
</evidence>
<dbReference type="KEGG" id="nta:107777550"/>
<proteinExistence type="inferred from homology"/>
<evidence type="ECO:0000256" key="1">
    <source>
        <dbReference type="ARBA" id="ARBA00001974"/>
    </source>
</evidence>
<dbReference type="FunFam" id="3.30.465.10:FF:000033">
    <property type="entry name" value="L-gulonolactone oxidase 5"/>
    <property type="match status" value="1"/>
</dbReference>
<dbReference type="STRING" id="4097.A0A1S3YMD2"/>
<keyword evidence="7" id="KW-0560">Oxidoreductase</keyword>
<evidence type="ECO:0000256" key="4">
    <source>
        <dbReference type="ARBA" id="ARBA00013121"/>
    </source>
</evidence>
<gene>
    <name evidence="11" type="primary">LOC107777550</name>
</gene>
<dbReference type="PANTHER" id="PTHR13878:SF125">
    <property type="entry name" value="L-GULONOLACTONE OXIDASE 3"/>
    <property type="match status" value="1"/>
</dbReference>
<protein>
    <recommendedName>
        <fullName evidence="4">L-gulonolactone oxidase</fullName>
        <ecNumber evidence="4">1.1.3.8</ecNumber>
    </recommendedName>
</protein>
<dbReference type="GO" id="GO:0050105">
    <property type="term" value="F:L-gulonolactone oxidase activity"/>
    <property type="evidence" value="ECO:0007669"/>
    <property type="project" value="UniProtKB-EC"/>
</dbReference>
<evidence type="ECO:0000259" key="10">
    <source>
        <dbReference type="PROSITE" id="PS51387"/>
    </source>
</evidence>
<dbReference type="EC" id="1.1.3.8" evidence="4"/>
<keyword evidence="6 9" id="KW-0732">Signal</keyword>
<dbReference type="RefSeq" id="XP_016453090.1">
    <property type="nucleotide sequence ID" value="XM_016597604.1"/>
</dbReference>
<dbReference type="GO" id="GO:0019853">
    <property type="term" value="P:L-ascorbic acid biosynthetic process"/>
    <property type="evidence" value="ECO:0007669"/>
    <property type="project" value="UniProtKB-KW"/>
</dbReference>
<comment type="catalytic activity">
    <reaction evidence="8">
        <text>L-gulono-1,4-lactone + O2 = L-ascorbate + H2O2 + H(+)</text>
        <dbReference type="Rhea" id="RHEA:32363"/>
        <dbReference type="ChEBI" id="CHEBI:15378"/>
        <dbReference type="ChEBI" id="CHEBI:15379"/>
        <dbReference type="ChEBI" id="CHEBI:16240"/>
        <dbReference type="ChEBI" id="CHEBI:17587"/>
        <dbReference type="ChEBI" id="CHEBI:38290"/>
        <dbReference type="EC" id="1.1.3.8"/>
    </reaction>
</comment>
<dbReference type="SMR" id="A0A1S3YMD2"/>
<evidence type="ECO:0000256" key="2">
    <source>
        <dbReference type="ARBA" id="ARBA00005147"/>
    </source>
</evidence>
<dbReference type="InterPro" id="IPR016169">
    <property type="entry name" value="FAD-bd_PCMH_sub2"/>
</dbReference>
<dbReference type="Pfam" id="PF01565">
    <property type="entry name" value="FAD_binding_4"/>
    <property type="match status" value="1"/>
</dbReference>
<dbReference type="InterPro" id="IPR006094">
    <property type="entry name" value="Oxid_FAD_bind_N"/>
</dbReference>
<feature type="domain" description="FAD-binding PCMH-type" evidence="10">
    <location>
        <begin position="52"/>
        <end position="233"/>
    </location>
</feature>
<dbReference type="OMA" id="RTNCKAA"/>
<dbReference type="InterPro" id="IPR016166">
    <property type="entry name" value="FAD-bd_PCMH"/>
</dbReference>
<dbReference type="NCBIfam" id="TIGR01677">
    <property type="entry name" value="pln_FAD_oxido"/>
    <property type="match status" value="1"/>
</dbReference>
<organism evidence="11">
    <name type="scientific">Nicotiana tabacum</name>
    <name type="common">Common tobacco</name>
    <dbReference type="NCBI Taxonomy" id="4097"/>
    <lineage>
        <taxon>Eukaryota</taxon>
        <taxon>Viridiplantae</taxon>
        <taxon>Streptophyta</taxon>
        <taxon>Embryophyta</taxon>
        <taxon>Tracheophyta</taxon>
        <taxon>Spermatophyta</taxon>
        <taxon>Magnoliopsida</taxon>
        <taxon>eudicotyledons</taxon>
        <taxon>Gunneridae</taxon>
        <taxon>Pentapetalae</taxon>
        <taxon>asterids</taxon>
        <taxon>lamiids</taxon>
        <taxon>Solanales</taxon>
        <taxon>Solanaceae</taxon>
        <taxon>Nicotianoideae</taxon>
        <taxon>Nicotianeae</taxon>
        <taxon>Nicotiana</taxon>
    </lineage>
</organism>
<feature type="chain" id="PRO_5010367071" description="L-gulonolactone oxidase" evidence="9">
    <location>
        <begin position="26"/>
        <end position="317"/>
    </location>
</feature>
<dbReference type="GO" id="GO:0016491">
    <property type="term" value="F:oxidoreductase activity"/>
    <property type="evidence" value="ECO:0000318"/>
    <property type="project" value="GO_Central"/>
</dbReference>
<evidence type="ECO:0000256" key="9">
    <source>
        <dbReference type="SAM" id="SignalP"/>
    </source>
</evidence>
<evidence type="ECO:0000256" key="8">
    <source>
        <dbReference type="ARBA" id="ARBA00048083"/>
    </source>
</evidence>
<dbReference type="InterPro" id="IPR036318">
    <property type="entry name" value="FAD-bd_PCMH-like_sf"/>
</dbReference>
<dbReference type="InterPro" id="IPR050432">
    <property type="entry name" value="FAD-linked_Oxidoreductases_BP"/>
</dbReference>
<dbReference type="PaxDb" id="4097-A0A1S3YMD2"/>
<accession>A0A1S3YMD2</accession>
<dbReference type="AlphaFoldDB" id="A0A1S3YMD2"/>
<dbReference type="PROSITE" id="PS51387">
    <property type="entry name" value="FAD_PCMH"/>
    <property type="match status" value="1"/>
</dbReference>
<dbReference type="SUPFAM" id="SSF56176">
    <property type="entry name" value="FAD-binding/transporter-associated domain-like"/>
    <property type="match status" value="1"/>
</dbReference>
<dbReference type="OrthoDB" id="1934989at2759"/>
<comment type="cofactor">
    <cofactor evidence="1">
        <name>FAD</name>
        <dbReference type="ChEBI" id="CHEBI:57692"/>
    </cofactor>
</comment>
<name>A0A1S3YMD2_TOBAC</name>